<reference evidence="2 3" key="1">
    <citation type="journal article" date="2011" name="Front. Microbiol.">
        <title>Genomic signatures of strain selection and enhancement in Bacillus atrophaeus var. globigii, a historical biowarfare simulant.</title>
        <authorList>
            <person name="Gibbons H.S."/>
            <person name="Broomall S.M."/>
            <person name="McNew L.A."/>
            <person name="Daligault H."/>
            <person name="Chapman C."/>
            <person name="Bruce D."/>
            <person name="Karavis M."/>
            <person name="Krepps M."/>
            <person name="McGregor P.A."/>
            <person name="Hong C."/>
            <person name="Park K.H."/>
            <person name="Akmal A."/>
            <person name="Feldman A."/>
            <person name="Lin J.S."/>
            <person name="Chang W.E."/>
            <person name="Higgs B.W."/>
            <person name="Demirev P."/>
            <person name="Lindquist J."/>
            <person name="Liem A."/>
            <person name="Fochler E."/>
            <person name="Read T.D."/>
            <person name="Tapia R."/>
            <person name="Johnson S."/>
            <person name="Bishop-Lilly K.A."/>
            <person name="Detter C."/>
            <person name="Han C."/>
            <person name="Sozhamannan S."/>
            <person name="Rosenzweig C.N."/>
            <person name="Skowronski E.W."/>
        </authorList>
    </citation>
    <scope>NUCLEOTIDE SEQUENCE [LARGE SCALE GENOMIC DNA]</scope>
    <source>
        <strain evidence="2 3">CC-PW-9</strain>
    </source>
</reference>
<protein>
    <submittedName>
        <fullName evidence="2">Alpha/beta hydrolase</fullName>
    </submittedName>
</protein>
<dbReference type="PANTHER" id="PTHR13136">
    <property type="entry name" value="TESTIS DEVELOPMENT PROTEIN PRTD"/>
    <property type="match status" value="1"/>
</dbReference>
<evidence type="ECO:0000313" key="2">
    <source>
        <dbReference type="EMBL" id="RUO80541.1"/>
    </source>
</evidence>
<sequence>MLFFHGAGAGCDSAFMQTVAMHWAQLGAFVVRPDFPYWERIRETGKRCPPNSQAQLQQFTREVIQQYPCDNLILAGKSMGSRVATAMADELRAKAVVAMGFPFQPPGKAGKDRSAELQLSHCPGWIAQGRRDPFARNVNTEKLPANWQLQWYEAGDHSLQPSKRSGISDDQYWRRVAEHSYQFMREQC</sequence>
<comment type="caution">
    <text evidence="2">The sequence shown here is derived from an EMBL/GenBank/DDBJ whole genome shotgun (WGS) entry which is preliminary data.</text>
</comment>
<dbReference type="InterPro" id="IPR046879">
    <property type="entry name" value="KANL3/Tex30_Abhydrolase"/>
</dbReference>
<dbReference type="GO" id="GO:0016787">
    <property type="term" value="F:hydrolase activity"/>
    <property type="evidence" value="ECO:0007669"/>
    <property type="project" value="UniProtKB-KW"/>
</dbReference>
<dbReference type="Pfam" id="PF20408">
    <property type="entry name" value="Abhydrolase_11"/>
    <property type="match status" value="1"/>
</dbReference>
<proteinExistence type="predicted"/>
<dbReference type="SUPFAM" id="SSF53474">
    <property type="entry name" value="alpha/beta-Hydrolases"/>
    <property type="match status" value="1"/>
</dbReference>
<dbReference type="Gene3D" id="3.40.50.1820">
    <property type="entry name" value="alpha/beta hydrolase"/>
    <property type="match status" value="1"/>
</dbReference>
<dbReference type="AlphaFoldDB" id="A0A432ZRS7"/>
<accession>A0A432ZRS7</accession>
<feature type="domain" description="KANL3/Tex30 alpha/beta hydrolase-like" evidence="1">
    <location>
        <begin position="1"/>
        <end position="184"/>
    </location>
</feature>
<gene>
    <name evidence="2" type="ORF">CWI84_05645</name>
</gene>
<keyword evidence="3" id="KW-1185">Reference proteome</keyword>
<keyword evidence="2" id="KW-0378">Hydrolase</keyword>
<dbReference type="InterPro" id="IPR026555">
    <property type="entry name" value="NSL3/Tex30"/>
</dbReference>
<dbReference type="EMBL" id="PIQH01000004">
    <property type="protein sequence ID" value="RUO80541.1"/>
    <property type="molecule type" value="Genomic_DNA"/>
</dbReference>
<evidence type="ECO:0000313" key="3">
    <source>
        <dbReference type="Proteomes" id="UP000287996"/>
    </source>
</evidence>
<dbReference type="Proteomes" id="UP000287996">
    <property type="component" value="Unassembled WGS sequence"/>
</dbReference>
<organism evidence="2 3">
    <name type="scientific">Idiomarina tyrosinivorans</name>
    <dbReference type="NCBI Taxonomy" id="1445662"/>
    <lineage>
        <taxon>Bacteria</taxon>
        <taxon>Pseudomonadati</taxon>
        <taxon>Pseudomonadota</taxon>
        <taxon>Gammaproteobacteria</taxon>
        <taxon>Alteromonadales</taxon>
        <taxon>Idiomarinaceae</taxon>
        <taxon>Idiomarina</taxon>
    </lineage>
</organism>
<dbReference type="InterPro" id="IPR029058">
    <property type="entry name" value="AB_hydrolase_fold"/>
</dbReference>
<dbReference type="RefSeq" id="WP_338034261.1">
    <property type="nucleotide sequence ID" value="NZ_PIQH01000004.1"/>
</dbReference>
<dbReference type="PANTHER" id="PTHR13136:SF11">
    <property type="entry name" value="TESTIS-EXPRESSED PROTEIN 30"/>
    <property type="match status" value="1"/>
</dbReference>
<name>A0A432ZRS7_9GAMM</name>
<evidence type="ECO:0000259" key="1">
    <source>
        <dbReference type="Pfam" id="PF20408"/>
    </source>
</evidence>